<evidence type="ECO:0000256" key="9">
    <source>
        <dbReference type="SAM" id="Phobius"/>
    </source>
</evidence>
<feature type="transmembrane region" description="Helical" evidence="9">
    <location>
        <begin position="470"/>
        <end position="493"/>
    </location>
</feature>
<dbReference type="InterPro" id="IPR004762">
    <property type="entry name" value="Amino_acid_permease_fungi"/>
</dbReference>
<evidence type="ECO:0000256" key="3">
    <source>
        <dbReference type="ARBA" id="ARBA00022475"/>
    </source>
</evidence>
<dbReference type="GO" id="GO:0005886">
    <property type="term" value="C:plasma membrane"/>
    <property type="evidence" value="ECO:0007669"/>
    <property type="project" value="UniProtKB-SubCell"/>
</dbReference>
<feature type="transmembrane region" description="Helical" evidence="9">
    <location>
        <begin position="228"/>
        <end position="248"/>
    </location>
</feature>
<feature type="transmembrane region" description="Helical" evidence="9">
    <location>
        <begin position="513"/>
        <end position="535"/>
    </location>
</feature>
<keyword evidence="4 9" id="KW-0812">Transmembrane</keyword>
<proteinExistence type="predicted"/>
<dbReference type="GO" id="GO:0015171">
    <property type="term" value="F:amino acid transmembrane transporter activity"/>
    <property type="evidence" value="ECO:0007669"/>
    <property type="project" value="TreeGrafter"/>
</dbReference>
<evidence type="ECO:0000256" key="4">
    <source>
        <dbReference type="ARBA" id="ARBA00022692"/>
    </source>
</evidence>
<dbReference type="InterPro" id="IPR004841">
    <property type="entry name" value="AA-permease/SLC12A_dom"/>
</dbReference>
<feature type="transmembrane region" description="Helical" evidence="9">
    <location>
        <begin position="341"/>
        <end position="362"/>
    </location>
</feature>
<protein>
    <submittedName>
        <fullName evidence="11">Amino acid permease-domain-containing protein</fullName>
    </submittedName>
</protein>
<comment type="subcellular location">
    <subcellularLocation>
        <location evidence="1">Cell membrane</location>
        <topology evidence="1">Multi-pass membrane protein</topology>
    </subcellularLocation>
</comment>
<evidence type="ECO:0000256" key="1">
    <source>
        <dbReference type="ARBA" id="ARBA00004651"/>
    </source>
</evidence>
<feature type="transmembrane region" description="Helical" evidence="9">
    <location>
        <begin position="143"/>
        <end position="162"/>
    </location>
</feature>
<evidence type="ECO:0000256" key="2">
    <source>
        <dbReference type="ARBA" id="ARBA00022448"/>
    </source>
</evidence>
<evidence type="ECO:0000259" key="10">
    <source>
        <dbReference type="Pfam" id="PF00324"/>
    </source>
</evidence>
<keyword evidence="6 9" id="KW-1133">Transmembrane helix</keyword>
<dbReference type="Gene3D" id="1.20.1740.10">
    <property type="entry name" value="Amino acid/polyamine transporter I"/>
    <property type="match status" value="1"/>
</dbReference>
<keyword evidence="7 9" id="KW-0472">Membrane</keyword>
<dbReference type="Proteomes" id="UP001285441">
    <property type="component" value="Unassembled WGS sequence"/>
</dbReference>
<feature type="transmembrane region" description="Helical" evidence="9">
    <location>
        <begin position="440"/>
        <end position="458"/>
    </location>
</feature>
<evidence type="ECO:0000256" key="8">
    <source>
        <dbReference type="SAM" id="MobiDB-lite"/>
    </source>
</evidence>
<comment type="caution">
    <text evidence="11">The sequence shown here is derived from an EMBL/GenBank/DDBJ whole genome shotgun (WGS) entry which is preliminary data.</text>
</comment>
<keyword evidence="12" id="KW-1185">Reference proteome</keyword>
<feature type="transmembrane region" description="Helical" evidence="9">
    <location>
        <begin position="199"/>
        <end position="221"/>
    </location>
</feature>
<evidence type="ECO:0000256" key="6">
    <source>
        <dbReference type="ARBA" id="ARBA00022989"/>
    </source>
</evidence>
<gene>
    <name evidence="11" type="ORF">B0H63DRAFT_494793</name>
</gene>
<organism evidence="11 12">
    <name type="scientific">Podospora didyma</name>
    <dbReference type="NCBI Taxonomy" id="330526"/>
    <lineage>
        <taxon>Eukaryota</taxon>
        <taxon>Fungi</taxon>
        <taxon>Dikarya</taxon>
        <taxon>Ascomycota</taxon>
        <taxon>Pezizomycotina</taxon>
        <taxon>Sordariomycetes</taxon>
        <taxon>Sordariomycetidae</taxon>
        <taxon>Sordariales</taxon>
        <taxon>Podosporaceae</taxon>
        <taxon>Podospora</taxon>
    </lineage>
</organism>
<feature type="transmembrane region" description="Helical" evidence="9">
    <location>
        <begin position="254"/>
        <end position="274"/>
    </location>
</feature>
<dbReference type="PROSITE" id="PS00218">
    <property type="entry name" value="AMINO_ACID_PERMEASE_1"/>
    <property type="match status" value="1"/>
</dbReference>
<dbReference type="FunFam" id="1.20.1740.10:FF:000017">
    <property type="entry name" value="Amino acid permease"/>
    <property type="match status" value="1"/>
</dbReference>
<dbReference type="InterPro" id="IPR050524">
    <property type="entry name" value="APC_YAT"/>
</dbReference>
<dbReference type="PANTHER" id="PTHR43341">
    <property type="entry name" value="AMINO ACID PERMEASE"/>
    <property type="match status" value="1"/>
</dbReference>
<reference evidence="11" key="2">
    <citation type="submission" date="2023-06" db="EMBL/GenBank/DDBJ databases">
        <authorList>
            <consortium name="Lawrence Berkeley National Laboratory"/>
            <person name="Haridas S."/>
            <person name="Hensen N."/>
            <person name="Bonometti L."/>
            <person name="Westerberg I."/>
            <person name="Brannstrom I.O."/>
            <person name="Guillou S."/>
            <person name="Cros-Aarteil S."/>
            <person name="Calhoun S."/>
            <person name="Kuo A."/>
            <person name="Mondo S."/>
            <person name="Pangilinan J."/>
            <person name="Riley R."/>
            <person name="LaButti K."/>
            <person name="Andreopoulos B."/>
            <person name="Lipzen A."/>
            <person name="Chen C."/>
            <person name="Yanf M."/>
            <person name="Daum C."/>
            <person name="Ng V."/>
            <person name="Clum A."/>
            <person name="Steindorff A."/>
            <person name="Ohm R."/>
            <person name="Martin F."/>
            <person name="Silar P."/>
            <person name="Natvig D."/>
            <person name="Lalanne C."/>
            <person name="Gautier V."/>
            <person name="Ament-velasquez S.L."/>
            <person name="Kruys A."/>
            <person name="Hutchinson M.I."/>
            <person name="Powell A.J."/>
            <person name="Barry K."/>
            <person name="Miller A.N."/>
            <person name="Grigoriev I.V."/>
            <person name="Debuchy R."/>
            <person name="Gladieux P."/>
            <person name="Thoren M.H."/>
            <person name="Johannesson H."/>
        </authorList>
    </citation>
    <scope>NUCLEOTIDE SEQUENCE</scope>
    <source>
        <strain evidence="11">CBS 232.78</strain>
    </source>
</reference>
<name>A0AAE0NR38_9PEZI</name>
<evidence type="ECO:0000256" key="5">
    <source>
        <dbReference type="ARBA" id="ARBA00022970"/>
    </source>
</evidence>
<accession>A0AAE0NR38</accession>
<feature type="region of interest" description="Disordered" evidence="8">
    <location>
        <begin position="1"/>
        <end position="42"/>
    </location>
</feature>
<evidence type="ECO:0000256" key="7">
    <source>
        <dbReference type="ARBA" id="ARBA00023136"/>
    </source>
</evidence>
<keyword evidence="2" id="KW-0813">Transport</keyword>
<dbReference type="PANTHER" id="PTHR43341:SF1">
    <property type="entry name" value="GENERAL AMINO-ACID PERMEASE GAP1"/>
    <property type="match status" value="1"/>
</dbReference>
<feature type="transmembrane region" description="Helical" evidence="9">
    <location>
        <begin position="119"/>
        <end position="137"/>
    </location>
</feature>
<keyword evidence="3" id="KW-1003">Cell membrane</keyword>
<evidence type="ECO:0000313" key="12">
    <source>
        <dbReference type="Proteomes" id="UP001285441"/>
    </source>
</evidence>
<feature type="transmembrane region" description="Helical" evidence="9">
    <location>
        <begin position="555"/>
        <end position="574"/>
    </location>
</feature>
<dbReference type="AlphaFoldDB" id="A0AAE0NR38"/>
<feature type="domain" description="Amino acid permease/ SLC12A" evidence="10">
    <location>
        <begin position="118"/>
        <end position="584"/>
    </location>
</feature>
<reference evidence="11" key="1">
    <citation type="journal article" date="2023" name="Mol. Phylogenet. Evol.">
        <title>Genome-scale phylogeny and comparative genomics of the fungal order Sordariales.</title>
        <authorList>
            <person name="Hensen N."/>
            <person name="Bonometti L."/>
            <person name="Westerberg I."/>
            <person name="Brannstrom I.O."/>
            <person name="Guillou S."/>
            <person name="Cros-Aarteil S."/>
            <person name="Calhoun S."/>
            <person name="Haridas S."/>
            <person name="Kuo A."/>
            <person name="Mondo S."/>
            <person name="Pangilinan J."/>
            <person name="Riley R."/>
            <person name="LaButti K."/>
            <person name="Andreopoulos B."/>
            <person name="Lipzen A."/>
            <person name="Chen C."/>
            <person name="Yan M."/>
            <person name="Daum C."/>
            <person name="Ng V."/>
            <person name="Clum A."/>
            <person name="Steindorff A."/>
            <person name="Ohm R.A."/>
            <person name="Martin F."/>
            <person name="Silar P."/>
            <person name="Natvig D.O."/>
            <person name="Lalanne C."/>
            <person name="Gautier V."/>
            <person name="Ament-Velasquez S.L."/>
            <person name="Kruys A."/>
            <person name="Hutchinson M.I."/>
            <person name="Powell A.J."/>
            <person name="Barry K."/>
            <person name="Miller A.N."/>
            <person name="Grigoriev I.V."/>
            <person name="Debuchy R."/>
            <person name="Gladieux P."/>
            <person name="Hiltunen Thoren M."/>
            <person name="Johannesson H."/>
        </authorList>
    </citation>
    <scope>NUCLEOTIDE SEQUENCE</scope>
    <source>
        <strain evidence="11">CBS 232.78</strain>
    </source>
</reference>
<keyword evidence="5" id="KW-0029">Amino-acid transport</keyword>
<dbReference type="InterPro" id="IPR004840">
    <property type="entry name" value="Amino_acid_permease_CS"/>
</dbReference>
<dbReference type="Pfam" id="PF00324">
    <property type="entry name" value="AA_permease"/>
    <property type="match status" value="1"/>
</dbReference>
<dbReference type="EMBL" id="JAULSW010000004">
    <property type="protein sequence ID" value="KAK3386178.1"/>
    <property type="molecule type" value="Genomic_DNA"/>
</dbReference>
<evidence type="ECO:0000313" key="11">
    <source>
        <dbReference type="EMBL" id="KAK3386178.1"/>
    </source>
</evidence>
<dbReference type="NCBIfam" id="TIGR00913">
    <property type="entry name" value="2A0310"/>
    <property type="match status" value="1"/>
</dbReference>
<sequence length="627" mass="67514">MTLSDPDLELNPLGPMHSLAQGSSYTVRGPTPGSSGADRSKAVVKGAMGRFVDTFRRDDDRSINRIEMYVTDADHNNGTTPRTSSVVRDHHGGRYFDLQSANSKTASSLLARELKGRHLQMIAIGGSIGTGLFVASGKALGDGGPASVLLAYTFVGVMLYCTVQALGELAVVFPVAGSFSAFSTRFLDPSWGFAMGWNYALQWVVVLPLEIIAGAVTIGYWNPEINKAIFVTVFLLVIVIINMFGVKGYGEAEFVFAIVKVTAVIGFILLGIVINIGGTPTGGYIGGKYWTDPGAFNNGFKGTCSVFVTAAFAFAGTELVGLAAAETANPRKSLPTAIKQVFWRITIFYVVALTLVGLLVPYNDPRLLGATSIADASASPFVIAIESAGTTILPSIMNGVILVSVISVGNSSVFGSSRTLAALAEQGQAPKILGYVDRNGRPLVAILAASSVGLLAYLSDVQAQSQVFDWLLAISGLSTIFTWASTCLAHIRLRKAWAYHHRSPSDIAFRAQAGVAGSWVGFGFNALILVAQIWVSLDPIDPPGGRTTPRTSRDMAENFFIQCMAVPVILVFYLGHKLWYRTTPVRIEEMDIDTGRRDFGRLGIIKAQEEEERQAWPKWKRIYRVVC</sequence>